<dbReference type="SUPFAM" id="SSF81606">
    <property type="entry name" value="PP2C-like"/>
    <property type="match status" value="1"/>
</dbReference>
<evidence type="ECO:0000256" key="1">
    <source>
        <dbReference type="ARBA" id="ARBA00022801"/>
    </source>
</evidence>
<keyword evidence="4" id="KW-1185">Reference proteome</keyword>
<reference evidence="3 4" key="1">
    <citation type="submission" date="2016-06" db="EMBL/GenBank/DDBJ databases">
        <authorList>
            <person name="Kjaerup R.B."/>
            <person name="Dalgaard T.S."/>
            <person name="Juul-Madsen H.R."/>
        </authorList>
    </citation>
    <scope>NUCLEOTIDE SEQUENCE [LARGE SCALE GENOMIC DNA]</scope>
    <source>
        <strain evidence="3 4">DSM 45097</strain>
    </source>
</reference>
<name>A0A1C5H6Y7_9ACTN</name>
<dbReference type="PANTHER" id="PTHR43156">
    <property type="entry name" value="STAGE II SPORULATION PROTEIN E-RELATED"/>
    <property type="match status" value="1"/>
</dbReference>
<dbReference type="Gene3D" id="3.60.40.10">
    <property type="entry name" value="PPM-type phosphatase domain"/>
    <property type="match status" value="1"/>
</dbReference>
<dbReference type="Proteomes" id="UP000198210">
    <property type="component" value="Chromosome I"/>
</dbReference>
<evidence type="ECO:0000259" key="2">
    <source>
        <dbReference type="PROSITE" id="PS51746"/>
    </source>
</evidence>
<feature type="domain" description="PPM-type phosphatase" evidence="2">
    <location>
        <begin position="165"/>
        <end position="386"/>
    </location>
</feature>
<proteinExistence type="predicted"/>
<dbReference type="PANTHER" id="PTHR43156:SF2">
    <property type="entry name" value="STAGE II SPORULATION PROTEIN E"/>
    <property type="match status" value="1"/>
</dbReference>
<evidence type="ECO:0000313" key="3">
    <source>
        <dbReference type="EMBL" id="SCG41750.1"/>
    </source>
</evidence>
<dbReference type="PROSITE" id="PS51746">
    <property type="entry name" value="PPM_2"/>
    <property type="match status" value="1"/>
</dbReference>
<organism evidence="3 4">
    <name type="scientific">Micromonospora siamensis</name>
    <dbReference type="NCBI Taxonomy" id="299152"/>
    <lineage>
        <taxon>Bacteria</taxon>
        <taxon>Bacillati</taxon>
        <taxon>Actinomycetota</taxon>
        <taxon>Actinomycetes</taxon>
        <taxon>Micromonosporales</taxon>
        <taxon>Micromonosporaceae</taxon>
        <taxon>Micromonospora</taxon>
    </lineage>
</organism>
<accession>A0A1C5H6Y7</accession>
<dbReference type="EMBL" id="LT607751">
    <property type="protein sequence ID" value="SCG41750.1"/>
    <property type="molecule type" value="Genomic_DNA"/>
</dbReference>
<dbReference type="RefSeq" id="WP_088969544.1">
    <property type="nucleotide sequence ID" value="NZ_JBHLYF010000014.1"/>
</dbReference>
<dbReference type="InterPro" id="IPR052016">
    <property type="entry name" value="Bact_Sigma-Reg"/>
</dbReference>
<dbReference type="InterPro" id="IPR036457">
    <property type="entry name" value="PPM-type-like_dom_sf"/>
</dbReference>
<evidence type="ECO:0000313" key="4">
    <source>
        <dbReference type="Proteomes" id="UP000198210"/>
    </source>
</evidence>
<protein>
    <submittedName>
        <fullName evidence="3">Serine phosphatase RsbU, regulator of sigma subunit</fullName>
    </submittedName>
</protein>
<gene>
    <name evidence="3" type="ORF">GA0074704_1170</name>
</gene>
<dbReference type="AlphaFoldDB" id="A0A1C5H6Y7"/>
<sequence>MGEREALHDLLRESHHARPEDLPRLARQAAAQLGAKDMLLWLVDHEQRELLPMTDPGTPHREPITVDGTLAGRAYGLMRPIAGADHRLWVPLLDGLERLGVVEVVSGAPVPDDRVPDFSAAASLLAELLVTRGAYSDTVERVRRREPMRLAAEMLRAQLPPLTFATGSMVISGVLEPSYDVGGDAFDYAVNGDVAHLALFDAVGHGSSGGMRAVMLASLALAAYRNARRSGLDLAATYHHIDEAVRRHDRRGLITGVLAELDQRTGRLRVISAGHPSGLVIRRGKVATVLPTPTALPVTLGDLRPAVVIEEVLEPGDDVLFYTDGIIEARSAEGELFGVDRLVDFTVKALADELPLPEAARRLVHAILAYQDDRLGDDATVLLVRWLGSPG</sequence>
<dbReference type="InterPro" id="IPR001932">
    <property type="entry name" value="PPM-type_phosphatase-like_dom"/>
</dbReference>
<keyword evidence="1" id="KW-0378">Hydrolase</keyword>
<dbReference type="Pfam" id="PF07228">
    <property type="entry name" value="SpoIIE"/>
    <property type="match status" value="1"/>
</dbReference>
<dbReference type="GO" id="GO:0016791">
    <property type="term" value="F:phosphatase activity"/>
    <property type="evidence" value="ECO:0007669"/>
    <property type="project" value="TreeGrafter"/>
</dbReference>
<dbReference type="SMART" id="SM00331">
    <property type="entry name" value="PP2C_SIG"/>
    <property type="match status" value="1"/>
</dbReference>